<feature type="region of interest" description="Disordered" evidence="1">
    <location>
        <begin position="1"/>
        <end position="113"/>
    </location>
</feature>
<feature type="compositionally biased region" description="Polar residues" evidence="1">
    <location>
        <begin position="1"/>
        <end position="10"/>
    </location>
</feature>
<gene>
    <name evidence="2" type="ORF">GALL_549190</name>
</gene>
<feature type="compositionally biased region" description="Basic and acidic residues" evidence="1">
    <location>
        <begin position="100"/>
        <end position="113"/>
    </location>
</feature>
<accession>A0A1J5P7V5</accession>
<sequence length="236" mass="26312">MGRPASNQPQLGHGAHLRLRPDRADVQSARLRRHRRGHGGDALRHRRPRPPADACQPVAGRLDCGVARHHGRADGAASPRRHGRALERRHGRRGAGGGRGADRKRVQPDGKHADGIRRRWHGARADRHQHSRYRAVECLSQQGWRVGADFGQRRRDFQASDACHRPHRHGRGCRAGAQPRPHGARRRNRRGHTAMGCGTRARSHRAGHACGRGARHPHLQHCRCGGRCPVSLARHD</sequence>
<dbReference type="AlphaFoldDB" id="A0A1J5P7V5"/>
<organism evidence="2">
    <name type="scientific">mine drainage metagenome</name>
    <dbReference type="NCBI Taxonomy" id="410659"/>
    <lineage>
        <taxon>unclassified sequences</taxon>
        <taxon>metagenomes</taxon>
        <taxon>ecological metagenomes</taxon>
    </lineage>
</organism>
<reference evidence="2" key="1">
    <citation type="submission" date="2016-10" db="EMBL/GenBank/DDBJ databases">
        <title>Sequence of Gallionella enrichment culture.</title>
        <authorList>
            <person name="Poehlein A."/>
            <person name="Muehling M."/>
            <person name="Daniel R."/>
        </authorList>
    </citation>
    <scope>NUCLEOTIDE SEQUENCE</scope>
</reference>
<comment type="caution">
    <text evidence="2">The sequence shown here is derived from an EMBL/GenBank/DDBJ whole genome shotgun (WGS) entry which is preliminary data.</text>
</comment>
<protein>
    <submittedName>
        <fullName evidence="2">Uncharacterized protein</fullName>
    </submittedName>
</protein>
<dbReference type="EMBL" id="MLJW01008921">
    <property type="protein sequence ID" value="OIQ63540.1"/>
    <property type="molecule type" value="Genomic_DNA"/>
</dbReference>
<feature type="compositionally biased region" description="Basic residues" evidence="1">
    <location>
        <begin position="182"/>
        <end position="192"/>
    </location>
</feature>
<feature type="compositionally biased region" description="Basic residues" evidence="1">
    <location>
        <begin position="79"/>
        <end position="93"/>
    </location>
</feature>
<evidence type="ECO:0000256" key="1">
    <source>
        <dbReference type="SAM" id="MobiDB-lite"/>
    </source>
</evidence>
<feature type="region of interest" description="Disordered" evidence="1">
    <location>
        <begin position="160"/>
        <end position="200"/>
    </location>
</feature>
<proteinExistence type="predicted"/>
<evidence type="ECO:0000313" key="2">
    <source>
        <dbReference type="EMBL" id="OIQ63540.1"/>
    </source>
</evidence>
<name>A0A1J5P7V5_9ZZZZ</name>